<dbReference type="InterPro" id="IPR023214">
    <property type="entry name" value="HAD_sf"/>
</dbReference>
<organism evidence="1 2">
    <name type="scientific">Actinokineospora spheciospongiae</name>
    <dbReference type="NCBI Taxonomy" id="909613"/>
    <lineage>
        <taxon>Bacteria</taxon>
        <taxon>Bacillati</taxon>
        <taxon>Actinomycetota</taxon>
        <taxon>Actinomycetes</taxon>
        <taxon>Pseudonocardiales</taxon>
        <taxon>Pseudonocardiaceae</taxon>
        <taxon>Actinokineospora</taxon>
    </lineage>
</organism>
<accession>W7IPK8</accession>
<comment type="caution">
    <text evidence="1">The sequence shown here is derived from an EMBL/GenBank/DDBJ whole genome shotgun (WGS) entry which is preliminary data.</text>
</comment>
<proteinExistence type="predicted"/>
<dbReference type="OrthoDB" id="9781769at2"/>
<dbReference type="eggNOG" id="COG0546">
    <property type="taxonomic scope" value="Bacteria"/>
</dbReference>
<dbReference type="RefSeq" id="WP_035280588.1">
    <property type="nucleotide sequence ID" value="NZ_AYXG01000070.1"/>
</dbReference>
<gene>
    <name evidence="1" type="ORF">UO65_1839</name>
</gene>
<dbReference type="Proteomes" id="UP000019277">
    <property type="component" value="Unassembled WGS sequence"/>
</dbReference>
<evidence type="ECO:0000313" key="2">
    <source>
        <dbReference type="Proteomes" id="UP000019277"/>
    </source>
</evidence>
<sequence length="249" mass="25499">MTPPTTLVLWDVDQTLVDYRGLGRAWYAEALVTVLGIDLVHVPAFAGRTERGITVELLEAHGAAWTEEHVRRVHAELVSIAEAGRATMAERGRALPGAAAVVAALAGRPEVVQTLVTGNLPELAACKLAPLLPHHHLDLEVGGYGALSADRHVLVAAARAAAEAKYGTRFAADRVVVVGDTTHDVVGARHHGVVAVGVATGRDSAAELAAAGADVVLADLSDTGAVVAALLGWAGSPAGTRDGQLPSGA</sequence>
<name>W7IPK8_9PSEU</name>
<protein>
    <submittedName>
        <fullName evidence="1">Haloacid dehalogenase-like hydrolase</fullName>
    </submittedName>
</protein>
<dbReference type="InterPro" id="IPR023198">
    <property type="entry name" value="PGP-like_dom2"/>
</dbReference>
<dbReference type="PANTHER" id="PTHR43434">
    <property type="entry name" value="PHOSPHOGLYCOLATE PHOSPHATASE"/>
    <property type="match status" value="1"/>
</dbReference>
<dbReference type="InterPro" id="IPR050155">
    <property type="entry name" value="HAD-like_hydrolase_sf"/>
</dbReference>
<dbReference type="AlphaFoldDB" id="W7IPK8"/>
<keyword evidence="1" id="KW-0378">Hydrolase</keyword>
<dbReference type="Gene3D" id="3.40.50.1000">
    <property type="entry name" value="HAD superfamily/HAD-like"/>
    <property type="match status" value="1"/>
</dbReference>
<reference evidence="1 2" key="1">
    <citation type="journal article" date="2014" name="Genome Announc.">
        <title>Draft Genome Sequence of the Antitrypanosomally Active Sponge-Associated Bacterium Actinokineospora sp. Strain EG49.</title>
        <authorList>
            <person name="Harjes J."/>
            <person name="Ryu T."/>
            <person name="Abdelmohsen U.R."/>
            <person name="Moitinho-Silva L."/>
            <person name="Horn H."/>
            <person name="Ravasi T."/>
            <person name="Hentschel U."/>
        </authorList>
    </citation>
    <scope>NUCLEOTIDE SEQUENCE [LARGE SCALE GENOMIC DNA]</scope>
    <source>
        <strain evidence="1 2">EG49</strain>
    </source>
</reference>
<dbReference type="SFLD" id="SFLDS00003">
    <property type="entry name" value="Haloacid_Dehalogenase"/>
    <property type="match status" value="1"/>
</dbReference>
<dbReference type="GO" id="GO:0006281">
    <property type="term" value="P:DNA repair"/>
    <property type="evidence" value="ECO:0007669"/>
    <property type="project" value="TreeGrafter"/>
</dbReference>
<dbReference type="Pfam" id="PF13242">
    <property type="entry name" value="Hydrolase_like"/>
    <property type="match status" value="1"/>
</dbReference>
<dbReference type="PANTHER" id="PTHR43434:SF1">
    <property type="entry name" value="PHOSPHOGLYCOLATE PHOSPHATASE"/>
    <property type="match status" value="1"/>
</dbReference>
<dbReference type="EMBL" id="AYXG01000070">
    <property type="protein sequence ID" value="EWC62805.1"/>
    <property type="molecule type" value="Genomic_DNA"/>
</dbReference>
<dbReference type="SFLD" id="SFLDG01129">
    <property type="entry name" value="C1.5:_HAD__Beta-PGM__Phosphata"/>
    <property type="match status" value="1"/>
</dbReference>
<dbReference type="Gene3D" id="1.10.150.240">
    <property type="entry name" value="Putative phosphatase, domain 2"/>
    <property type="match status" value="1"/>
</dbReference>
<dbReference type="SUPFAM" id="SSF56784">
    <property type="entry name" value="HAD-like"/>
    <property type="match status" value="1"/>
</dbReference>
<keyword evidence="2" id="KW-1185">Reference proteome</keyword>
<dbReference type="PATRIC" id="fig|909613.9.peg.1850"/>
<evidence type="ECO:0000313" key="1">
    <source>
        <dbReference type="EMBL" id="EWC62805.1"/>
    </source>
</evidence>
<dbReference type="STRING" id="909613.UO65_1839"/>
<dbReference type="GO" id="GO:0008967">
    <property type="term" value="F:phosphoglycolate phosphatase activity"/>
    <property type="evidence" value="ECO:0007669"/>
    <property type="project" value="TreeGrafter"/>
</dbReference>
<dbReference type="InterPro" id="IPR036412">
    <property type="entry name" value="HAD-like_sf"/>
</dbReference>